<keyword evidence="1" id="KW-1133">Transmembrane helix</keyword>
<feature type="transmembrane region" description="Helical" evidence="1">
    <location>
        <begin position="40"/>
        <end position="63"/>
    </location>
</feature>
<dbReference type="Proteomes" id="UP001205920">
    <property type="component" value="Unassembled WGS sequence"/>
</dbReference>
<evidence type="ECO:0000256" key="1">
    <source>
        <dbReference type="SAM" id="Phobius"/>
    </source>
</evidence>
<reference evidence="2 3" key="1">
    <citation type="submission" date="2021-01" db="EMBL/GenBank/DDBJ databases">
        <title>Identification and Characterization of Corynebacterium sp.</title>
        <authorList>
            <person name="Luo Q."/>
            <person name="Qu P."/>
            <person name="Chen Q."/>
        </authorList>
    </citation>
    <scope>NUCLEOTIDE SEQUENCE [LARGE SCALE GENOMIC DNA]</scope>
    <source>
        <strain evidence="2 3">MC-18</strain>
    </source>
</reference>
<dbReference type="EMBL" id="JAEUWV010000005">
    <property type="protein sequence ID" value="MCO6394462.1"/>
    <property type="molecule type" value="Genomic_DNA"/>
</dbReference>
<dbReference type="AlphaFoldDB" id="A0AAW5HUC1"/>
<name>A0AAW5HUC1_9CORY</name>
<gene>
    <name evidence="2" type="ORF">JMN37_05650</name>
</gene>
<keyword evidence="3" id="KW-1185">Reference proteome</keyword>
<feature type="transmembrane region" description="Helical" evidence="1">
    <location>
        <begin position="6"/>
        <end position="28"/>
    </location>
</feature>
<dbReference type="GO" id="GO:0016020">
    <property type="term" value="C:membrane"/>
    <property type="evidence" value="ECO:0007669"/>
    <property type="project" value="InterPro"/>
</dbReference>
<dbReference type="InterPro" id="IPR036259">
    <property type="entry name" value="MFS_trans_sf"/>
</dbReference>
<dbReference type="Gene3D" id="1.20.1250.20">
    <property type="entry name" value="MFS general substrate transporter like domains"/>
    <property type="match status" value="1"/>
</dbReference>
<dbReference type="GO" id="GO:0005351">
    <property type="term" value="F:carbohydrate:proton symporter activity"/>
    <property type="evidence" value="ECO:0007669"/>
    <property type="project" value="InterPro"/>
</dbReference>
<protein>
    <submittedName>
        <fullName evidence="2">MFS transporter</fullName>
    </submittedName>
</protein>
<proteinExistence type="predicted"/>
<feature type="transmembrane region" description="Helical" evidence="1">
    <location>
        <begin position="83"/>
        <end position="107"/>
    </location>
</feature>
<dbReference type="SUPFAM" id="SSF103473">
    <property type="entry name" value="MFS general substrate transporter"/>
    <property type="match status" value="1"/>
</dbReference>
<evidence type="ECO:0000313" key="3">
    <source>
        <dbReference type="Proteomes" id="UP001205920"/>
    </source>
</evidence>
<organism evidence="2 3">
    <name type="scientific">Corynebacterium lipophilum</name>
    <dbReference type="NCBI Taxonomy" id="2804918"/>
    <lineage>
        <taxon>Bacteria</taxon>
        <taxon>Bacillati</taxon>
        <taxon>Actinomycetota</taxon>
        <taxon>Actinomycetes</taxon>
        <taxon>Mycobacteriales</taxon>
        <taxon>Corynebacteriaceae</taxon>
        <taxon>Corynebacterium</taxon>
    </lineage>
</organism>
<evidence type="ECO:0000313" key="2">
    <source>
        <dbReference type="EMBL" id="MCO6394462.1"/>
    </source>
</evidence>
<comment type="caution">
    <text evidence="2">The sequence shown here is derived from an EMBL/GenBank/DDBJ whole genome shotgun (WGS) entry which is preliminary data.</text>
</comment>
<sequence length="156" mass="17198">MGIGVMFVRIFLCAAFTGPVLISIAKMLHAFEVPLCILAIFKYFAIHFNKALSATLYLVAFQLSSQLGNVILSTPLGSLRDQIGYQPTFFVISGVAFLAGVIAVFALKRDDECFLKTVEWDCLENHIVMLGEVIPVSRIDLYTQNVPKASLNGNHE</sequence>
<dbReference type="Pfam" id="PF01306">
    <property type="entry name" value="LacY_symp"/>
    <property type="match status" value="1"/>
</dbReference>
<keyword evidence="1" id="KW-0812">Transmembrane</keyword>
<accession>A0AAW5HUC1</accession>
<dbReference type="InterPro" id="IPR000576">
    <property type="entry name" value="LacY/RafB_perm_fam"/>
</dbReference>
<keyword evidence="1" id="KW-0472">Membrane</keyword>